<feature type="compositionally biased region" description="Low complexity" evidence="1">
    <location>
        <begin position="373"/>
        <end position="403"/>
    </location>
</feature>
<comment type="caution">
    <text evidence="3">The sequence shown here is derived from an EMBL/GenBank/DDBJ whole genome shotgun (WGS) entry which is preliminary data.</text>
</comment>
<feature type="region of interest" description="Disordered" evidence="1">
    <location>
        <begin position="201"/>
        <end position="296"/>
    </location>
</feature>
<feature type="chain" id="PRO_5040117356" description="Cupredoxin" evidence="2">
    <location>
        <begin position="20"/>
        <end position="403"/>
    </location>
</feature>
<evidence type="ECO:0000313" key="4">
    <source>
        <dbReference type="Proteomes" id="UP000824596"/>
    </source>
</evidence>
<keyword evidence="2" id="KW-0732">Signal</keyword>
<organism evidence="3 4">
    <name type="scientific">Hirsutella rhossiliensis</name>
    <dbReference type="NCBI Taxonomy" id="111463"/>
    <lineage>
        <taxon>Eukaryota</taxon>
        <taxon>Fungi</taxon>
        <taxon>Dikarya</taxon>
        <taxon>Ascomycota</taxon>
        <taxon>Pezizomycotina</taxon>
        <taxon>Sordariomycetes</taxon>
        <taxon>Hypocreomycetidae</taxon>
        <taxon>Hypocreales</taxon>
        <taxon>Ophiocordycipitaceae</taxon>
        <taxon>Hirsutella</taxon>
    </lineage>
</organism>
<dbReference type="PANTHER" id="PTHR34883:SF4">
    <property type="entry name" value="CUPREDOXIN"/>
    <property type="match status" value="1"/>
</dbReference>
<evidence type="ECO:0000256" key="2">
    <source>
        <dbReference type="SAM" id="SignalP"/>
    </source>
</evidence>
<dbReference type="OrthoDB" id="1921208at2759"/>
<dbReference type="Proteomes" id="UP000824596">
    <property type="component" value="Unassembled WGS sequence"/>
</dbReference>
<gene>
    <name evidence="3" type="ORF">HRG_00888</name>
</gene>
<name>A0A9P8N931_9HYPO</name>
<evidence type="ECO:0000256" key="1">
    <source>
        <dbReference type="SAM" id="MobiDB-lite"/>
    </source>
</evidence>
<reference evidence="3" key="1">
    <citation type="submission" date="2021-09" db="EMBL/GenBank/DDBJ databases">
        <title>A high-quality genome of the endoparasitic fungus Hirsutella rhossiliensis with a comparison of Hirsutella genomes reveals transposable elements contributing to genome size variation.</title>
        <authorList>
            <person name="Lin R."/>
            <person name="Jiao Y."/>
            <person name="Sun X."/>
            <person name="Ling J."/>
            <person name="Xie B."/>
            <person name="Cheng X."/>
        </authorList>
    </citation>
    <scope>NUCLEOTIDE SEQUENCE</scope>
    <source>
        <strain evidence="3">HR02</strain>
    </source>
</reference>
<dbReference type="EMBL" id="JAIZPD010000001">
    <property type="protein sequence ID" value="KAH0968246.1"/>
    <property type="molecule type" value="Genomic_DNA"/>
</dbReference>
<protein>
    <recommendedName>
        <fullName evidence="5">Cupredoxin</fullName>
    </recommendedName>
</protein>
<dbReference type="GeneID" id="68350017"/>
<evidence type="ECO:0000313" key="3">
    <source>
        <dbReference type="EMBL" id="KAH0968246.1"/>
    </source>
</evidence>
<dbReference type="InterPro" id="IPR008972">
    <property type="entry name" value="Cupredoxin"/>
</dbReference>
<keyword evidence="4" id="KW-1185">Reference proteome</keyword>
<dbReference type="InterPro" id="IPR052953">
    <property type="entry name" value="Ser-rich/MCO-related"/>
</dbReference>
<dbReference type="SUPFAM" id="SSF49503">
    <property type="entry name" value="Cupredoxins"/>
    <property type="match status" value="1"/>
</dbReference>
<dbReference type="RefSeq" id="XP_044725759.1">
    <property type="nucleotide sequence ID" value="XM_044859359.1"/>
</dbReference>
<proteinExistence type="predicted"/>
<accession>A0A9P8N931</accession>
<feature type="region of interest" description="Disordered" evidence="1">
    <location>
        <begin position="370"/>
        <end position="403"/>
    </location>
</feature>
<dbReference type="Gene3D" id="2.60.40.420">
    <property type="entry name" value="Cupredoxins - blue copper proteins"/>
    <property type="match status" value="1"/>
</dbReference>
<evidence type="ECO:0008006" key="5">
    <source>
        <dbReference type="Google" id="ProtNLM"/>
    </source>
</evidence>
<dbReference type="CDD" id="cd00920">
    <property type="entry name" value="Cupredoxin"/>
    <property type="match status" value="1"/>
</dbReference>
<dbReference type="AlphaFoldDB" id="A0A9P8N931"/>
<dbReference type="PANTHER" id="PTHR34883">
    <property type="entry name" value="SERINE-RICH PROTEIN, PUTATIVE-RELATED-RELATED"/>
    <property type="match status" value="1"/>
</dbReference>
<sequence>MRFSTAVATALVLAPLSMANQVQNVYPRDLKKALHARAPEGVEKRTEQKADMKMEMSESQTSEVIILWISNGGQNARQLVNDKVTVTKTVTEAKNAAETPLTIKVGGQGLVYSPPVNKNIPVGTTVIWEFYAKNHTVTQSTFDKPCEKMQGGFDTGFMPNPGMDPPPKVAMQILTSDPLWFKCSQATHCQKAMELAVKSGANSTAPAGMEGSKTGGMTGKESSAAGGSMAGQKPGAPGGMGSEGMAGQNGASSGGMGSEGMAGQNGASSGGMGSEGMTDKKPGTSNSEGGGANGLVGAAEPGGTVAAGQGTMVNGVCNCVAPCGQPGAGGEACTCMVLCGGVMTSSAGASGGMEGRLPTAMMAAMIGMGGSGTTPSASSSGTPTGMSSMSSSMSSMSSMAGMR</sequence>
<feature type="signal peptide" evidence="2">
    <location>
        <begin position="1"/>
        <end position="19"/>
    </location>
</feature>